<feature type="transmembrane region" description="Helical" evidence="9">
    <location>
        <begin position="81"/>
        <end position="109"/>
    </location>
</feature>
<dbReference type="PANTHER" id="PTHR33451">
    <property type="entry name" value="MALATE-2H(+)/NA(+)-LACTATE ANTIPORTER"/>
    <property type="match status" value="1"/>
</dbReference>
<feature type="transmembrane region" description="Helical" evidence="9">
    <location>
        <begin position="316"/>
        <end position="339"/>
    </location>
</feature>
<feature type="transmembrane region" description="Helical" evidence="9">
    <location>
        <begin position="243"/>
        <end position="263"/>
    </location>
</feature>
<accession>A0A4R2QA36</accession>
<dbReference type="RefSeq" id="WP_132879866.1">
    <property type="nucleotide sequence ID" value="NZ_SLXQ01000015.1"/>
</dbReference>
<evidence type="ECO:0000256" key="5">
    <source>
        <dbReference type="ARBA" id="ARBA00022692"/>
    </source>
</evidence>
<dbReference type="InterPro" id="IPR018461">
    <property type="entry name" value="Na/H_Antiport_NhaC-like_C"/>
</dbReference>
<feature type="transmembrane region" description="Helical" evidence="9">
    <location>
        <begin position="121"/>
        <end position="149"/>
    </location>
</feature>
<keyword evidence="4" id="KW-1003">Cell membrane</keyword>
<comment type="subcellular location">
    <subcellularLocation>
        <location evidence="1">Cell membrane</location>
        <topology evidence="1">Multi-pass membrane protein</topology>
    </subcellularLocation>
</comment>
<dbReference type="Proteomes" id="UP000294911">
    <property type="component" value="Unassembled WGS sequence"/>
</dbReference>
<name>A0A4R2QA36_9PSEU</name>
<keyword evidence="6 9" id="KW-1133">Transmembrane helix</keyword>
<dbReference type="OrthoDB" id="9762978at2"/>
<evidence type="ECO:0000256" key="9">
    <source>
        <dbReference type="SAM" id="Phobius"/>
    </source>
</evidence>
<evidence type="ECO:0000256" key="3">
    <source>
        <dbReference type="ARBA" id="ARBA00022449"/>
    </source>
</evidence>
<keyword evidence="2" id="KW-0813">Transport</keyword>
<comment type="caution">
    <text evidence="11">The sequence shown here is derived from an EMBL/GenBank/DDBJ whole genome shotgun (WGS) entry which is preliminary data.</text>
</comment>
<evidence type="ECO:0000313" key="11">
    <source>
        <dbReference type="EMBL" id="TCP45762.1"/>
    </source>
</evidence>
<protein>
    <submittedName>
        <fullName evidence="11">Transporter (NhaC family)</fullName>
    </submittedName>
</protein>
<evidence type="ECO:0000313" key="12">
    <source>
        <dbReference type="Proteomes" id="UP000294911"/>
    </source>
</evidence>
<feature type="transmembrane region" description="Helical" evidence="9">
    <location>
        <begin position="404"/>
        <end position="426"/>
    </location>
</feature>
<feature type="domain" description="Na+/H+ antiporter NhaC-like C-terminal" evidence="10">
    <location>
        <begin position="16"/>
        <end position="191"/>
    </location>
</feature>
<feature type="transmembrane region" description="Helical" evidence="9">
    <location>
        <begin position="438"/>
        <end position="460"/>
    </location>
</feature>
<dbReference type="GO" id="GO:0015297">
    <property type="term" value="F:antiporter activity"/>
    <property type="evidence" value="ECO:0007669"/>
    <property type="project" value="UniProtKB-KW"/>
</dbReference>
<dbReference type="AlphaFoldDB" id="A0A4R2QA36"/>
<dbReference type="InterPro" id="IPR052180">
    <property type="entry name" value="NhaC_Na-H+_Antiporter"/>
</dbReference>
<dbReference type="PANTHER" id="PTHR33451:SF5">
    <property type="entry name" value="NA+_H+ ANTIPORTER"/>
    <property type="match status" value="1"/>
</dbReference>
<evidence type="ECO:0000256" key="7">
    <source>
        <dbReference type="ARBA" id="ARBA00023136"/>
    </source>
</evidence>
<evidence type="ECO:0000256" key="4">
    <source>
        <dbReference type="ARBA" id="ARBA00022475"/>
    </source>
</evidence>
<gene>
    <name evidence="11" type="ORF">EV191_11542</name>
</gene>
<keyword evidence="12" id="KW-1185">Reference proteome</keyword>
<keyword evidence="5 9" id="KW-0812">Transmembrane</keyword>
<dbReference type="Pfam" id="PF03553">
    <property type="entry name" value="Na_H_antiporter"/>
    <property type="match status" value="1"/>
</dbReference>
<comment type="similarity">
    <text evidence="8">Belongs to the NhaC Na(+)/H(+) (TC 2.A.35) antiporter family.</text>
</comment>
<evidence type="ECO:0000256" key="1">
    <source>
        <dbReference type="ARBA" id="ARBA00004651"/>
    </source>
</evidence>
<reference evidence="11 12" key="1">
    <citation type="submission" date="2019-03" db="EMBL/GenBank/DDBJ databases">
        <title>Genomic Encyclopedia of Type Strains, Phase IV (KMG-IV): sequencing the most valuable type-strain genomes for metagenomic binning, comparative biology and taxonomic classification.</title>
        <authorList>
            <person name="Goeker M."/>
        </authorList>
    </citation>
    <scope>NUCLEOTIDE SEQUENCE [LARGE SCALE GENOMIC DNA]</scope>
    <source>
        <strain evidence="11 12">DSM 45765</strain>
    </source>
</reference>
<dbReference type="EMBL" id="SLXQ01000015">
    <property type="protein sequence ID" value="TCP45762.1"/>
    <property type="molecule type" value="Genomic_DNA"/>
</dbReference>
<feature type="transmembrane region" description="Helical" evidence="9">
    <location>
        <begin position="12"/>
        <end position="36"/>
    </location>
</feature>
<feature type="transmembrane region" description="Helical" evidence="9">
    <location>
        <begin position="42"/>
        <end position="60"/>
    </location>
</feature>
<proteinExistence type="inferred from homology"/>
<sequence length="488" mass="49551">MDSAAKPERLHFIGGWYLAFAAPLIFMIGVISYFVVFETFDMTALTVAGLLGLLAGALLARNYQSYWNAALRGIATPMSATLLLILLVVSLFAALLDVSGVAGGMVWLAGQFGLSGGLFPAVVFVLAGALAMATGSSISTLFTAFPILFPAGIALGADPLLLAGAILSGALFGDNIAPISDSTIVSATTQRYRGREGVADIAGVVRSRARYALTAFAASVVLYAIAGPAMADQQGSATAGLTAGAKPLLMLVAVAVLVGVAFWKRDIFLATSAGLAAGLIVAVPTGLVPGSAIIGAEDGAATGFLVTGVTDMLPLIGLGLVIFAIIGVLEASGAFDILVNAIARWSNPTNPRGAELTIGAGAVLAGGLFAGVNGPTMLFYGPLADRIGAAAGLHPYRRANVMDCVVLGIGSIVPVVSSFLLIASSLTADVPGTAQVSALTLFVVTWYPLVLTLVMLTAILTGWGRRFEGPAGEPVSIPARRSAGRTGN</sequence>
<keyword evidence="7 9" id="KW-0472">Membrane</keyword>
<evidence type="ECO:0000256" key="8">
    <source>
        <dbReference type="ARBA" id="ARBA00038435"/>
    </source>
</evidence>
<keyword evidence="3" id="KW-0050">Antiport</keyword>
<feature type="transmembrane region" description="Helical" evidence="9">
    <location>
        <begin position="275"/>
        <end position="296"/>
    </location>
</feature>
<evidence type="ECO:0000256" key="2">
    <source>
        <dbReference type="ARBA" id="ARBA00022448"/>
    </source>
</evidence>
<dbReference type="GO" id="GO:0005886">
    <property type="term" value="C:plasma membrane"/>
    <property type="evidence" value="ECO:0007669"/>
    <property type="project" value="UniProtKB-SubCell"/>
</dbReference>
<evidence type="ECO:0000256" key="6">
    <source>
        <dbReference type="ARBA" id="ARBA00022989"/>
    </source>
</evidence>
<feature type="transmembrane region" description="Helical" evidence="9">
    <location>
        <begin position="211"/>
        <end position="231"/>
    </location>
</feature>
<evidence type="ECO:0000259" key="10">
    <source>
        <dbReference type="Pfam" id="PF03553"/>
    </source>
</evidence>
<organism evidence="11 12">
    <name type="scientific">Tamaricihabitans halophyticus</name>
    <dbReference type="NCBI Taxonomy" id="1262583"/>
    <lineage>
        <taxon>Bacteria</taxon>
        <taxon>Bacillati</taxon>
        <taxon>Actinomycetota</taxon>
        <taxon>Actinomycetes</taxon>
        <taxon>Pseudonocardiales</taxon>
        <taxon>Pseudonocardiaceae</taxon>
        <taxon>Tamaricihabitans</taxon>
    </lineage>
</organism>